<dbReference type="EMBL" id="KY774314">
    <property type="protein sequence ID" value="ART30629.1"/>
    <property type="molecule type" value="Genomic_DNA"/>
</dbReference>
<gene>
    <name evidence="1" type="ORF">AEK19_MT0357</name>
</gene>
<reference evidence="1" key="1">
    <citation type="submission" date="2017-03" db="EMBL/GenBank/DDBJ databases">
        <title>The mitochondrial genome of the carnivorous plant Utricularia reniformis (Lentibulariaceae): structure, comparative analysis and evolutionary landmarks.</title>
        <authorList>
            <person name="Silva S.R."/>
            <person name="Alvarenga D.O."/>
            <person name="Michael T.P."/>
            <person name="Miranda V.F.O."/>
            <person name="Varani A.M."/>
        </authorList>
    </citation>
    <scope>NUCLEOTIDE SEQUENCE</scope>
</reference>
<evidence type="ECO:0000313" key="1">
    <source>
        <dbReference type="EMBL" id="ART30629.1"/>
    </source>
</evidence>
<dbReference type="AlphaFoldDB" id="A0A1Y0AZR7"/>
<name>A0A1Y0AZR7_9LAMI</name>
<keyword evidence="1" id="KW-0496">Mitochondrion</keyword>
<sequence>MKLARTLFCCRPTPAFSLDEYLKRCNLCKSRNFRFSKLLIFKSSYQRKKGFSTHD</sequence>
<protein>
    <submittedName>
        <fullName evidence="1">Uncharacterized protein</fullName>
    </submittedName>
</protein>
<organism evidence="1">
    <name type="scientific">Utricularia reniformis</name>
    <dbReference type="NCBI Taxonomy" id="192314"/>
    <lineage>
        <taxon>Eukaryota</taxon>
        <taxon>Viridiplantae</taxon>
        <taxon>Streptophyta</taxon>
        <taxon>Embryophyta</taxon>
        <taxon>Tracheophyta</taxon>
        <taxon>Spermatophyta</taxon>
        <taxon>Magnoliopsida</taxon>
        <taxon>eudicotyledons</taxon>
        <taxon>Gunneridae</taxon>
        <taxon>Pentapetalae</taxon>
        <taxon>asterids</taxon>
        <taxon>lamiids</taxon>
        <taxon>Lamiales</taxon>
        <taxon>Lentibulariaceae</taxon>
        <taxon>Utricularia</taxon>
    </lineage>
</organism>
<proteinExistence type="predicted"/>
<accession>A0A1Y0AZR7</accession>
<geneLocation type="mitochondrion" evidence="1"/>